<evidence type="ECO:0000313" key="2">
    <source>
        <dbReference type="Proteomes" id="UP000179920"/>
    </source>
</evidence>
<name>A0A1K0GBT7_9BASI</name>
<reference evidence="2" key="1">
    <citation type="submission" date="2016-04" db="EMBL/GenBank/DDBJ databases">
        <authorList>
            <person name="Guldener U."/>
            <person name="Guldener U."/>
        </authorList>
    </citation>
    <scope>NUCLEOTIDE SEQUENCE [LARGE SCALE GENOMIC DNA]</scope>
    <source>
        <strain evidence="2">UB2112</strain>
    </source>
</reference>
<proteinExistence type="predicted"/>
<evidence type="ECO:0000313" key="1">
    <source>
        <dbReference type="EMBL" id="SAM85517.1"/>
    </source>
</evidence>
<dbReference type="Proteomes" id="UP000179920">
    <property type="component" value="Chromosome XVIII"/>
</dbReference>
<dbReference type="AlphaFoldDB" id="A0A1K0GBT7"/>
<organism evidence="1 2">
    <name type="scientific">Ustilago bromivora</name>
    <dbReference type="NCBI Taxonomy" id="307758"/>
    <lineage>
        <taxon>Eukaryota</taxon>
        <taxon>Fungi</taxon>
        <taxon>Dikarya</taxon>
        <taxon>Basidiomycota</taxon>
        <taxon>Ustilaginomycotina</taxon>
        <taxon>Ustilaginomycetes</taxon>
        <taxon>Ustilaginales</taxon>
        <taxon>Ustilaginaceae</taxon>
        <taxon>Ustilago</taxon>
    </lineage>
</organism>
<protein>
    <submittedName>
        <fullName evidence="1">Uncharacterized protein</fullName>
    </submittedName>
</protein>
<sequence>MSESSSPSQLHALLNTHHSRRSTATSLSVTIEQTSRTSLWLSATALSSLVSGCGVSSCSPSLLCWPPSPLSEPPASLVTRCLPLGLSHFPFPSSLVAFDLHHDLTCPSSSLSLHRTIFPSPPSRPLLISSLRRPLSWTTTLDRRIDRLSRH</sequence>
<dbReference type="EMBL" id="LT558134">
    <property type="protein sequence ID" value="SAM85517.1"/>
    <property type="molecule type" value="Genomic_DNA"/>
</dbReference>
<accession>A0A1K0GBT7</accession>
<gene>
    <name evidence="1" type="ORF">UBRO_20919</name>
</gene>